<comment type="caution">
    <text evidence="2">The sequence shown here is derived from an EMBL/GenBank/DDBJ whole genome shotgun (WGS) entry which is preliminary data.</text>
</comment>
<feature type="transmembrane region" description="Helical" evidence="1">
    <location>
        <begin position="557"/>
        <end position="577"/>
    </location>
</feature>
<feature type="transmembrane region" description="Helical" evidence="1">
    <location>
        <begin position="589"/>
        <end position="606"/>
    </location>
</feature>
<dbReference type="AlphaFoldDB" id="A0A8S1RZK4"/>
<dbReference type="Pfam" id="PF01663">
    <property type="entry name" value="Phosphodiest"/>
    <property type="match status" value="1"/>
</dbReference>
<dbReference type="GO" id="GO:0006506">
    <property type="term" value="P:GPI anchor biosynthetic process"/>
    <property type="evidence" value="ECO:0007669"/>
    <property type="project" value="InterPro"/>
</dbReference>
<dbReference type="Proteomes" id="UP000683925">
    <property type="component" value="Unassembled WGS sequence"/>
</dbReference>
<proteinExistence type="predicted"/>
<dbReference type="CDD" id="cd16019">
    <property type="entry name" value="GPI_EPT"/>
    <property type="match status" value="1"/>
</dbReference>
<organism evidence="2 3">
    <name type="scientific">Paramecium octaurelia</name>
    <dbReference type="NCBI Taxonomy" id="43137"/>
    <lineage>
        <taxon>Eukaryota</taxon>
        <taxon>Sar</taxon>
        <taxon>Alveolata</taxon>
        <taxon>Ciliophora</taxon>
        <taxon>Intramacronucleata</taxon>
        <taxon>Oligohymenophorea</taxon>
        <taxon>Peniculida</taxon>
        <taxon>Parameciidae</taxon>
        <taxon>Paramecium</taxon>
    </lineage>
</organism>
<feature type="transmembrane region" description="Helical" evidence="1">
    <location>
        <begin position="649"/>
        <end position="668"/>
    </location>
</feature>
<protein>
    <recommendedName>
        <fullName evidence="4">GPI ethanolamine phosphate transferase 3</fullName>
    </recommendedName>
</protein>
<dbReference type="OrthoDB" id="272139at2759"/>
<feature type="transmembrane region" description="Helical" evidence="1">
    <location>
        <begin position="626"/>
        <end position="642"/>
    </location>
</feature>
<dbReference type="PANTHER" id="PTHR23071">
    <property type="entry name" value="PHOSPHATIDYLINOSITOL GLYCAN"/>
    <property type="match status" value="1"/>
</dbReference>
<dbReference type="InterPro" id="IPR039524">
    <property type="entry name" value="PIGO/GPI13"/>
</dbReference>
<feature type="transmembrane region" description="Helical" evidence="1">
    <location>
        <begin position="451"/>
        <end position="481"/>
    </location>
</feature>
<keyword evidence="1" id="KW-0812">Transmembrane</keyword>
<feature type="transmembrane region" description="Helical" evidence="1">
    <location>
        <begin position="398"/>
        <end position="421"/>
    </location>
</feature>
<feature type="transmembrane region" description="Helical" evidence="1">
    <location>
        <begin position="7"/>
        <end position="27"/>
    </location>
</feature>
<dbReference type="FunFam" id="3.40.720.10:FF:000112">
    <property type="entry name" value="Uncharacterized protein"/>
    <property type="match status" value="1"/>
</dbReference>
<evidence type="ECO:0008006" key="4">
    <source>
        <dbReference type="Google" id="ProtNLM"/>
    </source>
</evidence>
<dbReference type="GO" id="GO:0005789">
    <property type="term" value="C:endoplasmic reticulum membrane"/>
    <property type="evidence" value="ECO:0007669"/>
    <property type="project" value="TreeGrafter"/>
</dbReference>
<sequence>MKQTKCLIINLVIFYLLGLLLFFRGYFIDRRYLLDTTEGKMKPTQPVIFLIIDSFRIDLAVSQHFTFFKNMTENKPDQSLFFLSFAEVPTVTGPRLQAMTSGNFPPLSKLLDNFHASEIKEDNIMFQMNKFNKKTLFSGDDTWIGLYPDQFTVKFPQKSFNIGDMHSVDQFNCDKILENLDKGFDLIVSHFLGLDHAGHKNNKVLNNPDLNQKLSQLDQIIALIYEKMPNDTVLIVAGDHGMANDGNHGGNSTEETNTLFFATRKQGKFYPNYMKHIPELQDNYQSTLINQTEYIRKISQIDIVPTLATLLGIPIPFSNLGYLMNEFFNSEEHCLDNLKQVWHFVETVHSRQGKFSYFQKSQWQNQYSEVKTCKDALILMNDIQGVARKIWNEYDIPLLNLSFVLQALIVIFFILVMVILFQAQQNDDLITMQQITAAFKHVLQNNKKLSIVLAILSIFLFLLYELEILITFLLIVLIAYIDFGLLLKIKKNHIQNLNQYQWDLIETPDSIKLNNRFSKLLQTAVFFFFLYKIILQGNLLLSIQQKKFEERYLYNEIIQLIVLSSVIGIFNFISRLIDTQEDSSTYCKVKEVIISCISAIVIYYALNFEQFYLTFQNYEILNQSFYMLYLPVVFLHGCLFMYHKKSPTLDKIIAQVGLILIDIFYIYPNAQIEDQPYKELVILHIPKIIYIISIYYYFSKDPIFLVLSCIVVSDKYGLAIYSYEILIFICIYYHWRNLVKFSLPAFFAMISLICQITWFIFGNRCTISSIKVDRAFVGVKEFHLWLNPLILTLFLLGPYLVGLIFIKYIGPKLCKYGELNERQVKNSNNLFKLMFLFNFYLQVQFTQIHSYENAGGLIDVQFKYIFDSVTFLIVSLLMLLI</sequence>
<feature type="transmembrane region" description="Helical" evidence="1">
    <location>
        <begin position="520"/>
        <end position="537"/>
    </location>
</feature>
<feature type="transmembrane region" description="Helical" evidence="1">
    <location>
        <begin position="782"/>
        <end position="806"/>
    </location>
</feature>
<name>A0A8S1RZK4_PAROT</name>
<dbReference type="PANTHER" id="PTHR23071:SF1">
    <property type="entry name" value="GPI ETHANOLAMINE PHOSPHATE TRANSFERASE 3"/>
    <property type="match status" value="1"/>
</dbReference>
<keyword evidence="1" id="KW-0472">Membrane</keyword>
<dbReference type="GO" id="GO:0051377">
    <property type="term" value="F:mannose-ethanolamine phosphotransferase activity"/>
    <property type="evidence" value="ECO:0007669"/>
    <property type="project" value="TreeGrafter"/>
</dbReference>
<gene>
    <name evidence="2" type="ORF">POCTA_138.1.T0030307</name>
</gene>
<dbReference type="InterPro" id="IPR002591">
    <property type="entry name" value="Phosphodiest/P_Trfase"/>
</dbReference>
<dbReference type="OMA" id="IFICIYY"/>
<evidence type="ECO:0000256" key="1">
    <source>
        <dbReference type="SAM" id="Phobius"/>
    </source>
</evidence>
<reference evidence="2" key="1">
    <citation type="submission" date="2021-01" db="EMBL/GenBank/DDBJ databases">
        <authorList>
            <consortium name="Genoscope - CEA"/>
            <person name="William W."/>
        </authorList>
    </citation>
    <scope>NUCLEOTIDE SEQUENCE</scope>
</reference>
<evidence type="ECO:0000313" key="2">
    <source>
        <dbReference type="EMBL" id="CAD8132189.1"/>
    </source>
</evidence>
<keyword evidence="3" id="KW-1185">Reference proteome</keyword>
<keyword evidence="1" id="KW-1133">Transmembrane helix</keyword>
<evidence type="ECO:0000313" key="3">
    <source>
        <dbReference type="Proteomes" id="UP000683925"/>
    </source>
</evidence>
<dbReference type="EMBL" id="CAJJDP010000001">
    <property type="protein sequence ID" value="CAD8132189.1"/>
    <property type="molecule type" value="Genomic_DNA"/>
</dbReference>
<feature type="transmembrane region" description="Helical" evidence="1">
    <location>
        <begin position="718"/>
        <end position="735"/>
    </location>
</feature>
<feature type="transmembrane region" description="Helical" evidence="1">
    <location>
        <begin position="741"/>
        <end position="761"/>
    </location>
</feature>
<accession>A0A8S1RZK4</accession>